<sequence>MITWDDAQSDCQDISGDTTSATLTIFKRFLNNGYHLVLSELGRSHTEKTQTASTVEDQQFYTLPSEALYVKSVKVTSSSIEYPLEPIIDQDTWDIFNAAITGTTDIPTFYFVRPGFGVGGTEIGLFPTPSSSGNTITLIYEAGDRDLNIDEFTTGTVTVTNGDATITHSATGFTAAMVGRYFQTDDDRTWYRIASFTDTSNMELENVFEGTSGAAQSYQIAEIFNIPEELQILPVYYALSHFYDMRHDDTKSLKYRAIFDKELRDGKRRWIHKTRGSVINRRRQFHLRSPNFPPRNLS</sequence>
<dbReference type="Pfam" id="PF24175">
    <property type="entry name" value="SU10_adaptor"/>
    <property type="match status" value="1"/>
</dbReference>
<dbReference type="EMBL" id="LAZR01012189">
    <property type="protein sequence ID" value="KKM28109.1"/>
    <property type="molecule type" value="Genomic_DNA"/>
</dbReference>
<comment type="caution">
    <text evidence="1">The sequence shown here is derived from an EMBL/GenBank/DDBJ whole genome shotgun (WGS) entry which is preliminary data.</text>
</comment>
<accession>A0A0F9J6S9</accession>
<protein>
    <submittedName>
        <fullName evidence="1">Uncharacterized protein</fullName>
    </submittedName>
</protein>
<gene>
    <name evidence="1" type="ORF">LCGC14_1567990</name>
</gene>
<proteinExistence type="predicted"/>
<dbReference type="AlphaFoldDB" id="A0A0F9J6S9"/>
<evidence type="ECO:0000313" key="1">
    <source>
        <dbReference type="EMBL" id="KKM28109.1"/>
    </source>
</evidence>
<reference evidence="1" key="1">
    <citation type="journal article" date="2015" name="Nature">
        <title>Complex archaea that bridge the gap between prokaryotes and eukaryotes.</title>
        <authorList>
            <person name="Spang A."/>
            <person name="Saw J.H."/>
            <person name="Jorgensen S.L."/>
            <person name="Zaremba-Niedzwiedzka K."/>
            <person name="Martijn J."/>
            <person name="Lind A.E."/>
            <person name="van Eijk R."/>
            <person name="Schleper C."/>
            <person name="Guy L."/>
            <person name="Ettema T.J."/>
        </authorList>
    </citation>
    <scope>NUCLEOTIDE SEQUENCE</scope>
</reference>
<dbReference type="InterPro" id="IPR056209">
    <property type="entry name" value="SU10_adaptor"/>
</dbReference>
<name>A0A0F9J6S9_9ZZZZ</name>
<organism evidence="1">
    <name type="scientific">marine sediment metagenome</name>
    <dbReference type="NCBI Taxonomy" id="412755"/>
    <lineage>
        <taxon>unclassified sequences</taxon>
        <taxon>metagenomes</taxon>
        <taxon>ecological metagenomes</taxon>
    </lineage>
</organism>